<keyword evidence="4" id="KW-1185">Reference proteome</keyword>
<evidence type="ECO:0000256" key="2">
    <source>
        <dbReference type="SAM" id="SignalP"/>
    </source>
</evidence>
<name>A0ABU8MF84_9PSEU</name>
<accession>A0ABU8MF84</accession>
<protein>
    <submittedName>
        <fullName evidence="3">Uncharacterized protein</fullName>
    </submittedName>
</protein>
<dbReference type="PROSITE" id="PS51257">
    <property type="entry name" value="PROKAR_LIPOPROTEIN"/>
    <property type="match status" value="1"/>
</dbReference>
<feature type="signal peptide" evidence="2">
    <location>
        <begin position="1"/>
        <end position="26"/>
    </location>
</feature>
<sequence>MDFRRLPVLAGPVLAGLLVLGGCAGAPETPAAAPSPAAVSAPTGAGGQAPCTTRLRPGGATGGGGLTLTPEVQAEIERLRQVPGAGAEATPPNPELASRLAEVGARVERAAQPCADR</sequence>
<evidence type="ECO:0000313" key="3">
    <source>
        <dbReference type="EMBL" id="MEJ2865088.1"/>
    </source>
</evidence>
<evidence type="ECO:0000256" key="1">
    <source>
        <dbReference type="SAM" id="MobiDB-lite"/>
    </source>
</evidence>
<gene>
    <name evidence="3" type="ORF">WCD58_28280</name>
</gene>
<feature type="chain" id="PRO_5046709521" evidence="2">
    <location>
        <begin position="27"/>
        <end position="117"/>
    </location>
</feature>
<organism evidence="3 4">
    <name type="scientific">Actinomycetospora flava</name>
    <dbReference type="NCBI Taxonomy" id="3129232"/>
    <lineage>
        <taxon>Bacteria</taxon>
        <taxon>Bacillati</taxon>
        <taxon>Actinomycetota</taxon>
        <taxon>Actinomycetes</taxon>
        <taxon>Pseudonocardiales</taxon>
        <taxon>Pseudonocardiaceae</taxon>
        <taxon>Actinomycetospora</taxon>
    </lineage>
</organism>
<feature type="compositionally biased region" description="Low complexity" evidence="1">
    <location>
        <begin position="25"/>
        <end position="43"/>
    </location>
</feature>
<proteinExistence type="predicted"/>
<evidence type="ECO:0000313" key="4">
    <source>
        <dbReference type="Proteomes" id="UP001369736"/>
    </source>
</evidence>
<reference evidence="3 4" key="1">
    <citation type="submission" date="2024-03" db="EMBL/GenBank/DDBJ databases">
        <title>Actinomycetospora sp. OC33-EN07, a novel actinomycete isolated from wild orchid (Aerides multiflora).</title>
        <authorList>
            <person name="Suriyachadkun C."/>
        </authorList>
    </citation>
    <scope>NUCLEOTIDE SEQUENCE [LARGE SCALE GENOMIC DNA]</scope>
    <source>
        <strain evidence="3 4">OC33-EN07</strain>
    </source>
</reference>
<comment type="caution">
    <text evidence="3">The sequence shown here is derived from an EMBL/GenBank/DDBJ whole genome shotgun (WGS) entry which is preliminary data.</text>
</comment>
<feature type="region of interest" description="Disordered" evidence="1">
    <location>
        <begin position="25"/>
        <end position="67"/>
    </location>
</feature>
<keyword evidence="2" id="KW-0732">Signal</keyword>
<dbReference type="Proteomes" id="UP001369736">
    <property type="component" value="Unassembled WGS sequence"/>
</dbReference>
<dbReference type="RefSeq" id="WP_337706457.1">
    <property type="nucleotide sequence ID" value="NZ_JBBEGM010000015.1"/>
</dbReference>
<dbReference type="EMBL" id="JBBEGM010000015">
    <property type="protein sequence ID" value="MEJ2865088.1"/>
    <property type="molecule type" value="Genomic_DNA"/>
</dbReference>